<accession>A0A160P7E0</accession>
<dbReference type="EMBL" id="AP017424">
    <property type="protein sequence ID" value="BAU87849.1"/>
    <property type="molecule type" value="Genomic_DNA"/>
</dbReference>
<evidence type="ECO:0000313" key="4">
    <source>
        <dbReference type="EMBL" id="BAU87849.1"/>
    </source>
</evidence>
<dbReference type="AlphaFoldDB" id="A0A160P7E0"/>
<dbReference type="PANTHER" id="PTHR42845">
    <property type="entry name" value="COENZYME F420-REDUCING HYDROGENASE, GAMMA SUBUNIT"/>
    <property type="match status" value="1"/>
</dbReference>
<keyword evidence="1" id="KW-0560">Oxidoreductase</keyword>
<evidence type="ECO:0000259" key="3">
    <source>
        <dbReference type="Pfam" id="PF01058"/>
    </source>
</evidence>
<protein>
    <submittedName>
        <fullName evidence="4">Oxidoreductase</fullName>
    </submittedName>
</protein>
<feature type="domain" description="NADH:ubiquinone oxidoreductase-like 20kDa subunit" evidence="3">
    <location>
        <begin position="19"/>
        <end position="107"/>
    </location>
</feature>
<evidence type="ECO:0000256" key="1">
    <source>
        <dbReference type="ARBA" id="ARBA00023002"/>
    </source>
</evidence>
<organism evidence="4 5">
    <name type="scientific">Streptomyces laurentii</name>
    <dbReference type="NCBI Taxonomy" id="39478"/>
    <lineage>
        <taxon>Bacteria</taxon>
        <taxon>Bacillati</taxon>
        <taxon>Actinomycetota</taxon>
        <taxon>Actinomycetes</taxon>
        <taxon>Kitasatosporales</taxon>
        <taxon>Streptomycetaceae</taxon>
        <taxon>Streptomyces</taxon>
    </lineage>
</organism>
<dbReference type="InterPro" id="IPR051349">
    <property type="entry name" value="Hydrogenase_assoc-protein"/>
</dbReference>
<dbReference type="InterPro" id="IPR006137">
    <property type="entry name" value="NADH_UbQ_OxRdtase-like_20kDa"/>
</dbReference>
<dbReference type="GO" id="GO:0051536">
    <property type="term" value="F:iron-sulfur cluster binding"/>
    <property type="evidence" value="ECO:0007669"/>
    <property type="project" value="InterPro"/>
</dbReference>
<gene>
    <name evidence="4" type="ORF">SLA_6983</name>
</gene>
<dbReference type="SUPFAM" id="SSF56770">
    <property type="entry name" value="HydA/Nqo6-like"/>
    <property type="match status" value="1"/>
</dbReference>
<evidence type="ECO:0000256" key="2">
    <source>
        <dbReference type="SAM" id="MobiDB-lite"/>
    </source>
</evidence>
<name>A0A160P7E0_STRLU</name>
<dbReference type="KEGG" id="slau:SLA_6983"/>
<feature type="compositionally biased region" description="Polar residues" evidence="2">
    <location>
        <begin position="141"/>
        <end position="151"/>
    </location>
</feature>
<sequence>MGAREPARPRLGVFKFASCDGCQLTLLDCEDELLALAARVDVTHFLEASSAVGTGPYDLSLVEGSVTTAEDAERIRSVRAASRRLVTIGACATAGGVQALRNFADVEEFREVVYARPEYVETLATSTPSPRTSPSTSNSRAVPSTAASCWR</sequence>
<dbReference type="InterPro" id="IPR037024">
    <property type="entry name" value="NiFe_Hase_small_N_sf"/>
</dbReference>
<dbReference type="GO" id="GO:0016491">
    <property type="term" value="F:oxidoreductase activity"/>
    <property type="evidence" value="ECO:0007669"/>
    <property type="project" value="UniProtKB-KW"/>
</dbReference>
<keyword evidence="5" id="KW-1185">Reference proteome</keyword>
<evidence type="ECO:0000313" key="5">
    <source>
        <dbReference type="Proteomes" id="UP000217676"/>
    </source>
</evidence>
<feature type="compositionally biased region" description="Low complexity" evidence="2">
    <location>
        <begin position="125"/>
        <end position="140"/>
    </location>
</feature>
<feature type="region of interest" description="Disordered" evidence="2">
    <location>
        <begin position="124"/>
        <end position="151"/>
    </location>
</feature>
<dbReference type="Pfam" id="PF01058">
    <property type="entry name" value="Oxidored_q6"/>
    <property type="match status" value="1"/>
</dbReference>
<proteinExistence type="predicted"/>
<dbReference type="PANTHER" id="PTHR42845:SF1">
    <property type="entry name" value="HYDROGENASE SMALL SUBUNIT"/>
    <property type="match status" value="1"/>
</dbReference>
<dbReference type="Gene3D" id="3.40.50.700">
    <property type="entry name" value="NADH:ubiquinone oxidoreductase-like, 20kDa subunit"/>
    <property type="match status" value="1"/>
</dbReference>
<reference evidence="4 5" key="1">
    <citation type="journal article" date="2016" name="Genome Announc.">
        <title>Complete Genome Sequence of Thiostrepton-Producing Streptomyces laurentii ATCC 31255.</title>
        <authorList>
            <person name="Doi K."/>
            <person name="Fujino Y."/>
            <person name="Nagayoshi Y."/>
            <person name="Ohshima T."/>
            <person name="Ogata S."/>
        </authorList>
    </citation>
    <scope>NUCLEOTIDE SEQUENCE [LARGE SCALE GENOMIC DNA]</scope>
    <source>
        <strain evidence="4 5">ATCC 31255</strain>
    </source>
</reference>
<dbReference type="Proteomes" id="UP000217676">
    <property type="component" value="Chromosome"/>
</dbReference>